<dbReference type="EMBL" id="MFLC01000015">
    <property type="protein sequence ID" value="OGG55129.1"/>
    <property type="molecule type" value="Genomic_DNA"/>
</dbReference>
<evidence type="ECO:0000313" key="1">
    <source>
        <dbReference type="EMBL" id="OGG55129.1"/>
    </source>
</evidence>
<gene>
    <name evidence="1" type="ORF">A3D62_00810</name>
</gene>
<name>A0A1F6D126_9BACT</name>
<accession>A0A1F6D126</accession>
<reference evidence="1 2" key="1">
    <citation type="journal article" date="2016" name="Nat. Commun.">
        <title>Thousands of microbial genomes shed light on interconnected biogeochemical processes in an aquifer system.</title>
        <authorList>
            <person name="Anantharaman K."/>
            <person name="Brown C.T."/>
            <person name="Hug L.A."/>
            <person name="Sharon I."/>
            <person name="Castelle C.J."/>
            <person name="Probst A.J."/>
            <person name="Thomas B.C."/>
            <person name="Singh A."/>
            <person name="Wilkins M.J."/>
            <person name="Karaoz U."/>
            <person name="Brodie E.L."/>
            <person name="Williams K.H."/>
            <person name="Hubbard S.S."/>
            <person name="Banfield J.F."/>
        </authorList>
    </citation>
    <scope>NUCLEOTIDE SEQUENCE [LARGE SCALE GENOMIC DNA]</scope>
</reference>
<dbReference type="Proteomes" id="UP000177659">
    <property type="component" value="Unassembled WGS sequence"/>
</dbReference>
<comment type="caution">
    <text evidence="1">The sequence shown here is derived from an EMBL/GenBank/DDBJ whole genome shotgun (WGS) entry which is preliminary data.</text>
</comment>
<sequence length="86" mass="9873">MDEIHFAYLYMVSIQTFKKALGTAGKHLSEQEVEKQLAWQYQLANALFDLWQHKTKVTTINSVTIVSKENGNCVTIFNFVEISVYA</sequence>
<organism evidence="1 2">
    <name type="scientific">Candidatus Kaiserbacteria bacterium RIFCSPHIGHO2_02_FULL_49_11</name>
    <dbReference type="NCBI Taxonomy" id="1798489"/>
    <lineage>
        <taxon>Bacteria</taxon>
        <taxon>Candidatus Kaiseribacteriota</taxon>
    </lineage>
</organism>
<dbReference type="AlphaFoldDB" id="A0A1F6D126"/>
<evidence type="ECO:0000313" key="2">
    <source>
        <dbReference type="Proteomes" id="UP000177659"/>
    </source>
</evidence>
<proteinExistence type="predicted"/>
<protein>
    <submittedName>
        <fullName evidence="1">Uncharacterized protein</fullName>
    </submittedName>
</protein>